<sequence>MLFEFITLALISLITFAQVGQCILFATIASKLFENEDNKPVPL</sequence>
<evidence type="ECO:0000313" key="2">
    <source>
        <dbReference type="Proteomes" id="UP000324800"/>
    </source>
</evidence>
<comment type="caution">
    <text evidence="1">The sequence shown here is derived from an EMBL/GenBank/DDBJ whole genome shotgun (WGS) entry which is preliminary data.</text>
</comment>
<evidence type="ECO:0000313" key="1">
    <source>
        <dbReference type="EMBL" id="KAA6329475.1"/>
    </source>
</evidence>
<feature type="non-terminal residue" evidence="1">
    <location>
        <position position="43"/>
    </location>
</feature>
<protein>
    <submittedName>
        <fullName evidence="1">Uncharacterized protein</fullName>
    </submittedName>
</protein>
<organism evidence="1 2">
    <name type="scientific">Streblomastix strix</name>
    <dbReference type="NCBI Taxonomy" id="222440"/>
    <lineage>
        <taxon>Eukaryota</taxon>
        <taxon>Metamonada</taxon>
        <taxon>Preaxostyla</taxon>
        <taxon>Oxymonadida</taxon>
        <taxon>Streblomastigidae</taxon>
        <taxon>Streblomastix</taxon>
    </lineage>
</organism>
<proteinExistence type="predicted"/>
<dbReference type="EMBL" id="SNRW01043061">
    <property type="protein sequence ID" value="KAA6329475.1"/>
    <property type="molecule type" value="Genomic_DNA"/>
</dbReference>
<name>A0A5J4R780_9EUKA</name>
<dbReference type="AlphaFoldDB" id="A0A5J4R780"/>
<accession>A0A5J4R780</accession>
<dbReference type="Proteomes" id="UP000324800">
    <property type="component" value="Unassembled WGS sequence"/>
</dbReference>
<gene>
    <name evidence="1" type="ORF">EZS28_053606</name>
</gene>
<reference evidence="1 2" key="1">
    <citation type="submission" date="2019-03" db="EMBL/GenBank/DDBJ databases">
        <title>Single cell metagenomics reveals metabolic interactions within the superorganism composed of flagellate Streblomastix strix and complex community of Bacteroidetes bacteria on its surface.</title>
        <authorList>
            <person name="Treitli S.C."/>
            <person name="Kolisko M."/>
            <person name="Husnik F."/>
            <person name="Keeling P."/>
            <person name="Hampl V."/>
        </authorList>
    </citation>
    <scope>NUCLEOTIDE SEQUENCE [LARGE SCALE GENOMIC DNA]</scope>
    <source>
        <strain evidence="1">ST1C</strain>
    </source>
</reference>